<dbReference type="KEGG" id="tcu:Tcur_2606"/>
<evidence type="ECO:0000256" key="1">
    <source>
        <dbReference type="SAM" id="MobiDB-lite"/>
    </source>
</evidence>
<evidence type="ECO:0000313" key="2">
    <source>
        <dbReference type="EMBL" id="ACY98161.1"/>
    </source>
</evidence>
<dbReference type="OrthoDB" id="8375282at2"/>
<sequence length="228" mass="25355">MTAMNRRFPADVYTAVHGRDLRRVAAAFEPEACGRVLGRSKVAGDYHGPAGMAESFDRMLTLSEGTLRYHVHSLQANEHHGPVLLRVRARRGEQTLDLSEVHLFYLYALEHGPVFTLWIRPFAPTRSTGSGHDERHDAYRPPLLRRSRASRLEDAEPGAGPRRGLTSPGNKSAGRLRRGVRHVIAWLKEMHDRTNGTLLLGLHDFTADGDYAGAPASGSTRVAWMKFA</sequence>
<accession>D1A4Z2</accession>
<feature type="region of interest" description="Disordered" evidence="1">
    <location>
        <begin position="126"/>
        <end position="175"/>
    </location>
</feature>
<dbReference type="RefSeq" id="WP_012852945.1">
    <property type="nucleotide sequence ID" value="NC_013510.1"/>
</dbReference>
<evidence type="ECO:0000313" key="3">
    <source>
        <dbReference type="Proteomes" id="UP000001918"/>
    </source>
</evidence>
<protein>
    <recommendedName>
        <fullName evidence="4">SnoaL-like domain-containing protein</fullName>
    </recommendedName>
</protein>
<evidence type="ECO:0008006" key="4">
    <source>
        <dbReference type="Google" id="ProtNLM"/>
    </source>
</evidence>
<dbReference type="STRING" id="471852.Tcur_2606"/>
<dbReference type="InterPro" id="IPR032710">
    <property type="entry name" value="NTF2-like_dom_sf"/>
</dbReference>
<dbReference type="HOGENOM" id="CLU_1214313_0_0_11"/>
<dbReference type="AlphaFoldDB" id="D1A4Z2"/>
<dbReference type="SUPFAM" id="SSF54427">
    <property type="entry name" value="NTF2-like"/>
    <property type="match status" value="1"/>
</dbReference>
<dbReference type="EMBL" id="CP001738">
    <property type="protein sequence ID" value="ACY98161.1"/>
    <property type="molecule type" value="Genomic_DNA"/>
</dbReference>
<proteinExistence type="predicted"/>
<dbReference type="Proteomes" id="UP000001918">
    <property type="component" value="Chromosome"/>
</dbReference>
<reference evidence="2 3" key="1">
    <citation type="journal article" date="2011" name="Stand. Genomic Sci.">
        <title>Complete genome sequence of Thermomonospora curvata type strain (B9).</title>
        <authorList>
            <person name="Chertkov O."/>
            <person name="Sikorski J."/>
            <person name="Nolan M."/>
            <person name="Lapidus A."/>
            <person name="Lucas S."/>
            <person name="Del Rio T.G."/>
            <person name="Tice H."/>
            <person name="Cheng J.F."/>
            <person name="Goodwin L."/>
            <person name="Pitluck S."/>
            <person name="Liolios K."/>
            <person name="Ivanova N."/>
            <person name="Mavromatis K."/>
            <person name="Mikhailova N."/>
            <person name="Ovchinnikova G."/>
            <person name="Pati A."/>
            <person name="Chen A."/>
            <person name="Palaniappan K."/>
            <person name="Djao O.D."/>
            <person name="Land M."/>
            <person name="Hauser L."/>
            <person name="Chang Y.J."/>
            <person name="Jeffries C.D."/>
            <person name="Brettin T."/>
            <person name="Han C."/>
            <person name="Detter J.C."/>
            <person name="Rohde M."/>
            <person name="Goker M."/>
            <person name="Woyke T."/>
            <person name="Bristow J."/>
            <person name="Eisen J.A."/>
            <person name="Markowitz V."/>
            <person name="Hugenholtz P."/>
            <person name="Klenk H.P."/>
            <person name="Kyrpides N.C."/>
        </authorList>
    </citation>
    <scope>NUCLEOTIDE SEQUENCE [LARGE SCALE GENOMIC DNA]</scope>
    <source>
        <strain evidence="3">ATCC 19995 / DSM 43183 / JCM 3096 / KCTC 9072 / NBRC 15933 / NCIMB 10081 / Henssen B9</strain>
    </source>
</reference>
<organism evidence="2 3">
    <name type="scientific">Thermomonospora curvata (strain ATCC 19995 / DSM 43183 / JCM 3096 / KCTC 9072 / NBRC 15933 / NCIMB 10081 / Henssen B9)</name>
    <dbReference type="NCBI Taxonomy" id="471852"/>
    <lineage>
        <taxon>Bacteria</taxon>
        <taxon>Bacillati</taxon>
        <taxon>Actinomycetota</taxon>
        <taxon>Actinomycetes</taxon>
        <taxon>Streptosporangiales</taxon>
        <taxon>Thermomonosporaceae</taxon>
        <taxon>Thermomonospora</taxon>
    </lineage>
</organism>
<dbReference type="Gene3D" id="3.10.450.50">
    <property type="match status" value="1"/>
</dbReference>
<gene>
    <name evidence="2" type="ordered locus">Tcur_2606</name>
</gene>
<name>D1A4Z2_THECD</name>
<keyword evidence="3" id="KW-1185">Reference proteome</keyword>